<name>I2CAG7_BACAY</name>
<keyword evidence="1" id="KW-1133">Transmembrane helix</keyword>
<dbReference type="HOGENOM" id="CLU_3284283_0_0_9"/>
<organism evidence="2 3">
    <name type="scientific">Bacillus amyloliquefaciens (strain Y2)</name>
    <name type="common">Bacillus amyloliquefaciens subsp. plantarum (strain B9601-Y2)</name>
    <dbReference type="NCBI Taxonomy" id="1155777"/>
    <lineage>
        <taxon>Bacteria</taxon>
        <taxon>Bacillati</taxon>
        <taxon>Bacillota</taxon>
        <taxon>Bacilli</taxon>
        <taxon>Bacillales</taxon>
        <taxon>Bacillaceae</taxon>
        <taxon>Bacillus</taxon>
        <taxon>Bacillus amyloliquefaciens group</taxon>
    </lineage>
</organism>
<feature type="transmembrane region" description="Helical" evidence="1">
    <location>
        <begin position="15"/>
        <end position="33"/>
    </location>
</feature>
<gene>
    <name evidence="2" type="ORF">MUS_3781</name>
</gene>
<dbReference type="AlphaFoldDB" id="I2CAG7"/>
<dbReference type="Proteomes" id="UP000002878">
    <property type="component" value="Chromosome"/>
</dbReference>
<keyword evidence="1" id="KW-0812">Transmembrane</keyword>
<evidence type="ECO:0000313" key="2">
    <source>
        <dbReference type="EMBL" id="AFJ63641.1"/>
    </source>
</evidence>
<dbReference type="EMBL" id="CP003332">
    <property type="protein sequence ID" value="AFJ63641.1"/>
    <property type="molecule type" value="Genomic_DNA"/>
</dbReference>
<evidence type="ECO:0000256" key="1">
    <source>
        <dbReference type="SAM" id="Phobius"/>
    </source>
</evidence>
<accession>I2CAG7</accession>
<sequence>MNSELVSFAFDMLKVYSYQVFAHFVYLRTTVIYRKGLISK</sequence>
<evidence type="ECO:0000313" key="3">
    <source>
        <dbReference type="Proteomes" id="UP000002878"/>
    </source>
</evidence>
<proteinExistence type="predicted"/>
<protein>
    <submittedName>
        <fullName evidence="2">Uncharacterized protein</fullName>
    </submittedName>
</protein>
<reference evidence="2 3" key="1">
    <citation type="journal article" date="2012" name="J. Biotechnol.">
        <title>Genome sequence of the plant growth promoting strain Bacillus amyloliquefaciens subsp. plantarum B9601-Y2 and expression of mersacidin and other secondary metabolites.</title>
        <authorList>
            <person name="He P."/>
            <person name="Hao K."/>
            <person name="Blom J."/>
            <person name="Ruckert C."/>
            <person name="Vater J."/>
            <person name="Mao Z."/>
            <person name="Wu Y."/>
            <person name="Hou M."/>
            <person name="He P."/>
            <person name="He Y."/>
            <person name="Borriss R."/>
        </authorList>
    </citation>
    <scope>NUCLEOTIDE SEQUENCE [LARGE SCALE GENOMIC DNA]</scope>
    <source>
        <strain evidence="2">Y2</strain>
    </source>
</reference>
<dbReference type="KEGG" id="bqy:MUS_3781"/>
<keyword evidence="1" id="KW-0472">Membrane</keyword>